<reference evidence="2" key="3">
    <citation type="journal article" date="2016" name="Gigascience">
        <title>De novo construction of an expanded transcriptome assembly for the western tarnished plant bug, Lygus hesperus.</title>
        <authorList>
            <person name="Tassone E.E."/>
            <person name="Geib S.M."/>
            <person name="Hall B."/>
            <person name="Fabrick J.A."/>
            <person name="Brent C.S."/>
            <person name="Hull J.J."/>
        </authorList>
    </citation>
    <scope>NUCLEOTIDE SEQUENCE</scope>
</reference>
<keyword evidence="1" id="KW-0548">Nucleotidyltransferase</keyword>
<dbReference type="EMBL" id="GBHO01007029">
    <property type="protein sequence ID" value="JAG36575.1"/>
    <property type="molecule type" value="Transcribed_RNA"/>
</dbReference>
<evidence type="ECO:0000313" key="2">
    <source>
        <dbReference type="EMBL" id="JAQ10520.1"/>
    </source>
</evidence>
<accession>A0A0A9Z444</accession>
<name>A0A0A9Z444_LYGHE</name>
<reference evidence="1" key="1">
    <citation type="journal article" date="2014" name="PLoS ONE">
        <title>Transcriptome-Based Identification of ABC Transporters in the Western Tarnished Plant Bug Lygus hesperus.</title>
        <authorList>
            <person name="Hull J.J."/>
            <person name="Chaney K."/>
            <person name="Geib S.M."/>
            <person name="Fabrick J.A."/>
            <person name="Brent C.S."/>
            <person name="Walsh D."/>
            <person name="Lavine L.C."/>
        </authorList>
    </citation>
    <scope>NUCLEOTIDE SEQUENCE</scope>
</reference>
<protein>
    <submittedName>
        <fullName evidence="1">Phosphopantetheine adenylyltransferase</fullName>
    </submittedName>
</protein>
<evidence type="ECO:0000313" key="1">
    <source>
        <dbReference type="EMBL" id="JAG36575.1"/>
    </source>
</evidence>
<reference evidence="1" key="2">
    <citation type="submission" date="2014-07" db="EMBL/GenBank/DDBJ databases">
        <authorList>
            <person name="Hull J."/>
        </authorList>
    </citation>
    <scope>NUCLEOTIDE SEQUENCE</scope>
</reference>
<dbReference type="EMBL" id="GDHC01008109">
    <property type="protein sequence ID" value="JAQ10520.1"/>
    <property type="molecule type" value="Transcribed_RNA"/>
</dbReference>
<keyword evidence="1" id="KW-0808">Transferase</keyword>
<dbReference type="AlphaFoldDB" id="A0A0A9Z444"/>
<gene>
    <name evidence="1" type="primary">coaD_1</name>
    <name evidence="1" type="ORF">CM83_10729</name>
    <name evidence="2" type="ORF">g.70238</name>
</gene>
<dbReference type="GO" id="GO:0016779">
    <property type="term" value="F:nucleotidyltransferase activity"/>
    <property type="evidence" value="ECO:0007669"/>
    <property type="project" value="UniProtKB-KW"/>
</dbReference>
<proteinExistence type="predicted"/>
<organism evidence="1">
    <name type="scientific">Lygus hesperus</name>
    <name type="common">Western plant bug</name>
    <dbReference type="NCBI Taxonomy" id="30085"/>
    <lineage>
        <taxon>Eukaryota</taxon>
        <taxon>Metazoa</taxon>
        <taxon>Ecdysozoa</taxon>
        <taxon>Arthropoda</taxon>
        <taxon>Hexapoda</taxon>
        <taxon>Insecta</taxon>
        <taxon>Pterygota</taxon>
        <taxon>Neoptera</taxon>
        <taxon>Paraneoptera</taxon>
        <taxon>Hemiptera</taxon>
        <taxon>Heteroptera</taxon>
        <taxon>Panheteroptera</taxon>
        <taxon>Cimicomorpha</taxon>
        <taxon>Miridae</taxon>
        <taxon>Mirini</taxon>
        <taxon>Lygus</taxon>
    </lineage>
</organism>
<sequence>MFANYGTELPSNSSQIFNASWSDAVVQAYGELASVLQNNLPQLQGQNSSNEEICLSLQQWAGLVVDAAQQPDLLIQLIGLLSPTLDIPSQFYYQLANNVSDPNVQALLNELGQFIDVLS</sequence>